<protein>
    <submittedName>
        <fullName evidence="2">Uncharacterized protein</fullName>
    </submittedName>
</protein>
<feature type="coiled-coil region" evidence="1">
    <location>
        <begin position="146"/>
        <end position="181"/>
    </location>
</feature>
<dbReference type="Proteomes" id="UP001057520">
    <property type="component" value="Chromosome"/>
</dbReference>
<evidence type="ECO:0000313" key="3">
    <source>
        <dbReference type="Proteomes" id="UP001057520"/>
    </source>
</evidence>
<sequence length="403" mass="43755">MADYVAKRQAGASGRSDFTLAVKRLDAEIQGFDSLKPGPLYRVAETLTDLESAVTDIGSCEPLPPQQASAWTRTLETAATEFLVSFGDPWEAYLLRPGDRLAANDRGRIYASPMLRRLVQARRPALWAKIDTDESAAAARVVAEGAEERRQVLIAAKSRLKALEEARLAQAEGERREQESARVAQAAAERSTAIRKAATFALPAQAGPWSRSPGERAYVRVLNGVRTTLGCGVAGGLVLKMKRLNGKFVFDDTDRVAVRTVLNGRPRIVWANLRGTGSSKSTRREFQGEVETTTYYYDPTEAYLSIQSPEMMAAYKGKMFHAAGDFLDKLSAGAGGENPISDLMRGLGDLTASTGTIAAPLELDIDEVKTQPSLKLVVGAASWTIDLEPTRPPFKSLMDACWG</sequence>
<organism evidence="2 3">
    <name type="scientific">Caulobacter segnis</name>
    <dbReference type="NCBI Taxonomy" id="88688"/>
    <lineage>
        <taxon>Bacteria</taxon>
        <taxon>Pseudomonadati</taxon>
        <taxon>Pseudomonadota</taxon>
        <taxon>Alphaproteobacteria</taxon>
        <taxon>Caulobacterales</taxon>
        <taxon>Caulobacteraceae</taxon>
        <taxon>Caulobacter</taxon>
    </lineage>
</organism>
<evidence type="ECO:0000256" key="1">
    <source>
        <dbReference type="SAM" id="Coils"/>
    </source>
</evidence>
<reference evidence="2 3" key="1">
    <citation type="submission" date="2022-04" db="EMBL/GenBank/DDBJ databases">
        <title>Genome sequence of soybean root-associated Caulobacter segnis RL271.</title>
        <authorList>
            <person name="Longley R."/>
            <person name="Bonito G."/>
            <person name="Trigodet F."/>
            <person name="Crosson S."/>
            <person name="Fiebig A."/>
        </authorList>
    </citation>
    <scope>NUCLEOTIDE SEQUENCE [LARGE SCALE GENOMIC DNA]</scope>
    <source>
        <strain evidence="2 3">RL271</strain>
    </source>
</reference>
<name>A0ABY4ZNQ0_9CAUL</name>
<evidence type="ECO:0000313" key="2">
    <source>
        <dbReference type="EMBL" id="USQ94234.1"/>
    </source>
</evidence>
<proteinExistence type="predicted"/>
<keyword evidence="1" id="KW-0175">Coiled coil</keyword>
<dbReference type="EMBL" id="CP096040">
    <property type="protein sequence ID" value="USQ94234.1"/>
    <property type="molecule type" value="Genomic_DNA"/>
</dbReference>
<accession>A0ABY4ZNQ0</accession>
<gene>
    <name evidence="2" type="ORF">MZV50_16685</name>
</gene>
<keyword evidence="3" id="KW-1185">Reference proteome</keyword>